<keyword evidence="7" id="KW-1185">Reference proteome</keyword>
<comment type="subcellular location">
    <subcellularLocation>
        <location evidence="1">Membrane</location>
    </subcellularLocation>
</comment>
<keyword evidence="2" id="KW-0378">Hydrolase</keyword>
<dbReference type="Pfam" id="PF10502">
    <property type="entry name" value="Peptidase_S26"/>
    <property type="match status" value="2"/>
</dbReference>
<protein>
    <submittedName>
        <fullName evidence="5">S26 family signal peptidase</fullName>
    </submittedName>
</protein>
<dbReference type="InterPro" id="IPR052064">
    <property type="entry name" value="Mito_IMP1_subunit"/>
</dbReference>
<feature type="domain" description="Peptidase S26" evidence="4">
    <location>
        <begin position="77"/>
        <end position="111"/>
    </location>
</feature>
<dbReference type="RefSeq" id="WP_027842384.1">
    <property type="nucleotide sequence ID" value="NZ_LMTZ01000002.1"/>
</dbReference>
<dbReference type="PANTHER" id="PTHR12383:SF16">
    <property type="entry name" value="MITOCHONDRIAL INNER MEMBRANE PROTEASE SUBUNIT 1"/>
    <property type="match status" value="1"/>
</dbReference>
<accession>A0A0V7ZQG5</accession>
<evidence type="ECO:0000313" key="7">
    <source>
        <dbReference type="Proteomes" id="UP000053372"/>
    </source>
</evidence>
<dbReference type="GO" id="GO:0006465">
    <property type="term" value="P:signal peptide processing"/>
    <property type="evidence" value="ECO:0007669"/>
    <property type="project" value="InterPro"/>
</dbReference>
<sequence>MKEELAVANKLLLLILGKRKRLRVTGPSMIPLLQPGEEILFDPKAYRHSFPLIGDVVVAQHPYQGKQIVKRVALVLEDGSCFLEGDNPNASTDSRSYGFIPLSKIIGRVTCKFP</sequence>
<dbReference type="GO" id="GO:0004252">
    <property type="term" value="F:serine-type endopeptidase activity"/>
    <property type="evidence" value="ECO:0007669"/>
    <property type="project" value="InterPro"/>
</dbReference>
<comment type="caution">
    <text evidence="5">The sequence shown here is derived from an EMBL/GenBank/DDBJ whole genome shotgun (WGS) entry which is preliminary data.</text>
</comment>
<dbReference type="InterPro" id="IPR036286">
    <property type="entry name" value="LexA/Signal_pep-like_sf"/>
</dbReference>
<feature type="domain" description="Peptidase S26" evidence="4">
    <location>
        <begin position="19"/>
        <end position="73"/>
    </location>
</feature>
<dbReference type="EMBL" id="LMTZ01000093">
    <property type="protein sequence ID" value="KST66885.1"/>
    <property type="molecule type" value="Genomic_DNA"/>
</dbReference>
<dbReference type="SUPFAM" id="SSF51306">
    <property type="entry name" value="LexA/Signal peptidase"/>
    <property type="match status" value="1"/>
</dbReference>
<reference evidence="5 7" key="1">
    <citation type="journal article" date="2015" name="Genome Announc.">
        <title>Draft Genome of the Euendolithic (true boring) Cyanobacterium Mastigocoleus testarum strain BC008.</title>
        <authorList>
            <person name="Guida B.S."/>
            <person name="Garcia-Pichel F."/>
        </authorList>
    </citation>
    <scope>NUCLEOTIDE SEQUENCE [LARGE SCALE GENOMIC DNA]</scope>
    <source>
        <strain evidence="5 7">BC008</strain>
    </source>
</reference>
<evidence type="ECO:0000313" key="6">
    <source>
        <dbReference type="EMBL" id="KST70223.1"/>
    </source>
</evidence>
<dbReference type="EMBL" id="LMTZ01000002">
    <property type="protein sequence ID" value="KST70223.1"/>
    <property type="molecule type" value="Genomic_DNA"/>
</dbReference>
<dbReference type="InterPro" id="IPR019533">
    <property type="entry name" value="Peptidase_S26"/>
</dbReference>
<evidence type="ECO:0000259" key="4">
    <source>
        <dbReference type="Pfam" id="PF10502"/>
    </source>
</evidence>
<dbReference type="Proteomes" id="UP000053372">
    <property type="component" value="Unassembled WGS sequence"/>
</dbReference>
<evidence type="ECO:0000256" key="2">
    <source>
        <dbReference type="ARBA" id="ARBA00022801"/>
    </source>
</evidence>
<dbReference type="OrthoDB" id="541652at2"/>
<dbReference type="PANTHER" id="PTHR12383">
    <property type="entry name" value="PROTEASE FAMILY S26 MITOCHONDRIAL INNER MEMBRANE PROTEASE-RELATED"/>
    <property type="match status" value="1"/>
</dbReference>
<keyword evidence="3" id="KW-0472">Membrane</keyword>
<dbReference type="InterPro" id="IPR014124">
    <property type="entry name" value="Pept_S26A_Sod_Ni_maturase"/>
</dbReference>
<proteinExistence type="predicted"/>
<name>A0A0V7ZQG5_9CYAN</name>
<dbReference type="CDD" id="cd06530">
    <property type="entry name" value="S26_SPase_I"/>
    <property type="match status" value="1"/>
</dbReference>
<gene>
    <name evidence="5" type="ORF">BC008_27245</name>
    <name evidence="6" type="ORF">BC008_36850</name>
</gene>
<evidence type="ECO:0000313" key="5">
    <source>
        <dbReference type="EMBL" id="KST66885.1"/>
    </source>
</evidence>
<dbReference type="AlphaFoldDB" id="A0A0V7ZQG5"/>
<evidence type="ECO:0000256" key="3">
    <source>
        <dbReference type="ARBA" id="ARBA00023136"/>
    </source>
</evidence>
<evidence type="ECO:0000256" key="1">
    <source>
        <dbReference type="ARBA" id="ARBA00004370"/>
    </source>
</evidence>
<dbReference type="Gene3D" id="2.10.109.10">
    <property type="entry name" value="Umud Fragment, subunit A"/>
    <property type="match status" value="1"/>
</dbReference>
<dbReference type="NCBIfam" id="TIGR02754">
    <property type="entry name" value="sod_Ni_protease"/>
    <property type="match status" value="1"/>
</dbReference>
<organism evidence="5 7">
    <name type="scientific">Mastigocoleus testarum BC008</name>
    <dbReference type="NCBI Taxonomy" id="371196"/>
    <lineage>
        <taxon>Bacteria</taxon>
        <taxon>Bacillati</taxon>
        <taxon>Cyanobacteriota</taxon>
        <taxon>Cyanophyceae</taxon>
        <taxon>Nostocales</taxon>
        <taxon>Hapalosiphonaceae</taxon>
        <taxon>Mastigocoleus</taxon>
    </lineage>
</organism>
<dbReference type="GO" id="GO:0016020">
    <property type="term" value="C:membrane"/>
    <property type="evidence" value="ECO:0007669"/>
    <property type="project" value="UniProtKB-SubCell"/>
</dbReference>